<evidence type="ECO:0000256" key="6">
    <source>
        <dbReference type="ARBA" id="ARBA00023239"/>
    </source>
</evidence>
<dbReference type="EMBL" id="RBAM01000088">
    <property type="protein sequence ID" value="RKN55076.1"/>
    <property type="molecule type" value="Genomic_DNA"/>
</dbReference>
<evidence type="ECO:0000256" key="10">
    <source>
        <dbReference type="PIRSR" id="PIRSR006113-2"/>
    </source>
</evidence>
<evidence type="ECO:0000313" key="12">
    <source>
        <dbReference type="Proteomes" id="UP000270343"/>
    </source>
</evidence>
<dbReference type="GO" id="GO:0008616">
    <property type="term" value="P:tRNA queuosine(34) biosynthetic process"/>
    <property type="evidence" value="ECO:0007669"/>
    <property type="project" value="UniProtKB-KW"/>
</dbReference>
<dbReference type="EC" id="4.-.-.-" evidence="8"/>
<evidence type="ECO:0000256" key="7">
    <source>
        <dbReference type="ARBA" id="ARBA00048807"/>
    </source>
</evidence>
<comment type="similarity">
    <text evidence="2 8">Belongs to the PTPS family. QueD subfamily.</text>
</comment>
<comment type="cofactor">
    <cofactor evidence="8 10">
        <name>Zn(2+)</name>
        <dbReference type="ChEBI" id="CHEBI:29105"/>
    </cofactor>
    <text evidence="8 10">Binds 1 zinc ion per subunit.</text>
</comment>
<dbReference type="GO" id="GO:0070497">
    <property type="term" value="F:6-carboxytetrahydropterin synthase activity"/>
    <property type="evidence" value="ECO:0007669"/>
    <property type="project" value="UniProtKB-EC"/>
</dbReference>
<feature type="binding site" evidence="10">
    <location>
        <position position="32"/>
    </location>
    <ligand>
        <name>Zn(2+)</name>
        <dbReference type="ChEBI" id="CHEBI:29105"/>
    </ligand>
</feature>
<evidence type="ECO:0000256" key="8">
    <source>
        <dbReference type="PIRNR" id="PIRNR006113"/>
    </source>
</evidence>
<reference evidence="11 12" key="1">
    <citation type="journal article" date="2015" name="Antonie Van Leeuwenhoek">
        <title>Streptomyces klenkii sp. nov., isolated from deep marine sediment.</title>
        <authorList>
            <person name="Veyisoglu A."/>
            <person name="Sahin N."/>
        </authorList>
    </citation>
    <scope>NUCLEOTIDE SEQUENCE [LARGE SCALE GENOMIC DNA]</scope>
    <source>
        <strain evidence="11 12">KCTC 29202</strain>
    </source>
</reference>
<evidence type="ECO:0000256" key="2">
    <source>
        <dbReference type="ARBA" id="ARBA00008900"/>
    </source>
</evidence>
<feature type="active site" description="Charge relay system" evidence="9">
    <location>
        <position position="113"/>
    </location>
</feature>
<keyword evidence="4 8" id="KW-0479">Metal-binding</keyword>
<dbReference type="InterPro" id="IPR038418">
    <property type="entry name" value="6-PTP_synth/QueD_sf"/>
</dbReference>
<dbReference type="RefSeq" id="WP_120760359.1">
    <property type="nucleotide sequence ID" value="NZ_RBAM01000088.1"/>
</dbReference>
<name>A0A3B0A5R2_9ACTN</name>
<comment type="caution">
    <text evidence="11">The sequence shown here is derived from an EMBL/GenBank/DDBJ whole genome shotgun (WGS) entry which is preliminary data.</text>
</comment>
<accession>A0A3B0A5R2</accession>
<dbReference type="PIRSF" id="PIRSF006113">
    <property type="entry name" value="PTP_synth"/>
    <property type="match status" value="1"/>
</dbReference>
<evidence type="ECO:0000313" key="11">
    <source>
        <dbReference type="EMBL" id="RKN55076.1"/>
    </source>
</evidence>
<gene>
    <name evidence="11" type="ORF">D7231_34820</name>
</gene>
<dbReference type="Gene3D" id="3.30.479.10">
    <property type="entry name" value="6-pyruvoyl tetrahydropterin synthase/QueD"/>
    <property type="match status" value="1"/>
</dbReference>
<evidence type="ECO:0000256" key="4">
    <source>
        <dbReference type="ARBA" id="ARBA00022723"/>
    </source>
</evidence>
<dbReference type="OrthoDB" id="9804698at2"/>
<feature type="binding site" evidence="10">
    <location>
        <position position="30"/>
    </location>
    <ligand>
        <name>Zn(2+)</name>
        <dbReference type="ChEBI" id="CHEBI:29105"/>
    </ligand>
</feature>
<feature type="binding site" evidence="10">
    <location>
        <position position="15"/>
    </location>
    <ligand>
        <name>Zn(2+)</name>
        <dbReference type="ChEBI" id="CHEBI:29105"/>
    </ligand>
</feature>
<evidence type="ECO:0000256" key="3">
    <source>
        <dbReference type="ARBA" id="ARBA00018141"/>
    </source>
</evidence>
<comment type="pathway">
    <text evidence="1 8">Purine metabolism; 7-cyano-7-deazaguanine biosynthesis.</text>
</comment>
<keyword evidence="12" id="KW-1185">Reference proteome</keyword>
<feature type="active site" description="Charge relay system" evidence="9">
    <location>
        <position position="70"/>
    </location>
</feature>
<dbReference type="PANTHER" id="PTHR12589">
    <property type="entry name" value="PYRUVOYL TETRAHYDROBIOPTERIN SYNTHASE"/>
    <property type="match status" value="1"/>
</dbReference>
<keyword evidence="5 8" id="KW-0862">Zinc</keyword>
<feature type="active site" description="Proton acceptor" evidence="9">
    <location>
        <position position="26"/>
    </location>
</feature>
<organism evidence="11 12">
    <name type="scientific">Streptomyces klenkii</name>
    <dbReference type="NCBI Taxonomy" id="1420899"/>
    <lineage>
        <taxon>Bacteria</taxon>
        <taxon>Bacillati</taxon>
        <taxon>Actinomycetota</taxon>
        <taxon>Actinomycetes</taxon>
        <taxon>Kitasatosporales</taxon>
        <taxon>Streptomycetaceae</taxon>
        <taxon>Streptomyces</taxon>
    </lineage>
</organism>
<keyword evidence="8" id="KW-0671">Queuosine biosynthesis</keyword>
<dbReference type="PANTHER" id="PTHR12589:SF7">
    <property type="entry name" value="6-PYRUVOYL TETRAHYDROBIOPTERIN SYNTHASE"/>
    <property type="match status" value="1"/>
</dbReference>
<sequence length="136" mass="15367">MPTTIGKAFRFEAAHRLASLGPEHKCSRPHGHSYRVEIALTRAELVPPGFVTDFGDLAPFGRYLSEELDHRDLTETLPFEPTCELLARHLAQWFIANLEPDIPGRLRSVRVSETASTWAQYDVEERDGGRAPADRR</sequence>
<evidence type="ECO:0000256" key="9">
    <source>
        <dbReference type="PIRSR" id="PIRSR006113-1"/>
    </source>
</evidence>
<dbReference type="InterPro" id="IPR007115">
    <property type="entry name" value="6-PTP_synth/QueD"/>
</dbReference>
<dbReference type="Proteomes" id="UP000270343">
    <property type="component" value="Unassembled WGS sequence"/>
</dbReference>
<evidence type="ECO:0000256" key="1">
    <source>
        <dbReference type="ARBA" id="ARBA00005061"/>
    </source>
</evidence>
<evidence type="ECO:0000256" key="5">
    <source>
        <dbReference type="ARBA" id="ARBA00022833"/>
    </source>
</evidence>
<dbReference type="UniPathway" id="UPA00391"/>
<dbReference type="AlphaFoldDB" id="A0A3B0A5R2"/>
<protein>
    <recommendedName>
        <fullName evidence="3 8">6-carboxy-5,6,7,8-tetrahydropterin synthase</fullName>
        <ecNumber evidence="8">4.-.-.-</ecNumber>
    </recommendedName>
</protein>
<dbReference type="SUPFAM" id="SSF55620">
    <property type="entry name" value="Tetrahydrobiopterin biosynthesis enzymes-like"/>
    <property type="match status" value="1"/>
</dbReference>
<keyword evidence="6 8" id="KW-0456">Lyase</keyword>
<dbReference type="GO" id="GO:0046872">
    <property type="term" value="F:metal ion binding"/>
    <property type="evidence" value="ECO:0007669"/>
    <property type="project" value="UniProtKB-KW"/>
</dbReference>
<comment type="catalytic activity">
    <reaction evidence="7 8">
        <text>7,8-dihydroneopterin 3'-triphosphate + H2O = 6-carboxy-5,6,7,8-tetrahydropterin + triphosphate + acetaldehyde + 2 H(+)</text>
        <dbReference type="Rhea" id="RHEA:27966"/>
        <dbReference type="ChEBI" id="CHEBI:15343"/>
        <dbReference type="ChEBI" id="CHEBI:15377"/>
        <dbReference type="ChEBI" id="CHEBI:15378"/>
        <dbReference type="ChEBI" id="CHEBI:18036"/>
        <dbReference type="ChEBI" id="CHEBI:58462"/>
        <dbReference type="ChEBI" id="CHEBI:61032"/>
        <dbReference type="EC" id="4.1.2.50"/>
    </reaction>
</comment>
<dbReference type="Pfam" id="PF01242">
    <property type="entry name" value="PTPS"/>
    <property type="match status" value="1"/>
</dbReference>
<proteinExistence type="inferred from homology"/>